<dbReference type="AlphaFoldDB" id="A0A8H4WVH8"/>
<keyword evidence="4" id="KW-1185">Reference proteome</keyword>
<evidence type="ECO:0000256" key="2">
    <source>
        <dbReference type="SAM" id="SignalP"/>
    </source>
</evidence>
<dbReference type="EMBL" id="JABFAI010000179">
    <property type="protein sequence ID" value="KAF4951376.1"/>
    <property type="molecule type" value="Genomic_DNA"/>
</dbReference>
<keyword evidence="1" id="KW-0812">Transmembrane</keyword>
<evidence type="ECO:0000313" key="3">
    <source>
        <dbReference type="EMBL" id="KAF4951376.1"/>
    </source>
</evidence>
<name>A0A8H4WVH8_9HYPO</name>
<reference evidence="3" key="2">
    <citation type="submission" date="2020-05" db="EMBL/GenBank/DDBJ databases">
        <authorList>
            <person name="Kim H.-S."/>
            <person name="Proctor R.H."/>
            <person name="Brown D.W."/>
        </authorList>
    </citation>
    <scope>NUCLEOTIDE SEQUENCE</scope>
    <source>
        <strain evidence="3">NRRL 45417</strain>
    </source>
</reference>
<gene>
    <name evidence="3" type="ORF">FGADI_7574</name>
</gene>
<dbReference type="Proteomes" id="UP000604273">
    <property type="component" value="Unassembled WGS sequence"/>
</dbReference>
<sequence length="596" mass="66922">MMHLPVVTITLTLLSLYVAKIRWDNPSSELLNGLQFAAKTHEAAILMSLGDILLYRISYGLNRQDIGIPLGFLSSAFYLSGPLRYLASRQLWVPTFRYGNSAKYQLSTGAMIVFVSILCMGAGPLSAIAMIPRLDWWKDEMFNPFDKEDIADHRPVTKWIPPVKYRTRFGGESGPFVRNNIDDSIDPRDMLITANVAEEGPKTEFANCTYTNYNDINSLIAIKNEVVMTSGTRPLSFVTLGLSNASMNAFGNSYAVPWLTTSHRQALGSGSGMTWKQPLVSVGCNYSYAMGDDTVKFFFSSLNKTVRLRTNSSTALADLSYYKAADYRYPNLQKSKELPISADILFLTIEDWGPEYTLCVIFASWSDADTWIESPLSYNSLFELERPISEVTADASRDLIHMDDEWMEGIASFSDKSFFKAIANWCEGGATSWCFELRLVLHITDAIAQAGNIVSWPEYFSDAQQSDNTGKDAILYTRYYRTYAYRFSSSRGILLAFTFLLLHVLMVLAHLAEIIRSKDPWQGSDWDNFGDLFVLALASKPPDGTGDLAHQSSKSQLWVKTVTVARDGDEGRCQVRLREENGYRRANGEEEGVRVE</sequence>
<comment type="caution">
    <text evidence="3">The sequence shown here is derived from an EMBL/GenBank/DDBJ whole genome shotgun (WGS) entry which is preliminary data.</text>
</comment>
<accession>A0A8H4WVH8</accession>
<keyword evidence="1" id="KW-1133">Transmembrane helix</keyword>
<keyword evidence="1" id="KW-0472">Membrane</keyword>
<feature type="signal peptide" evidence="2">
    <location>
        <begin position="1"/>
        <end position="23"/>
    </location>
</feature>
<reference evidence="3" key="1">
    <citation type="journal article" date="2020" name="BMC Genomics">
        <title>Correction to: Identification and distribution of gene clusters required for synthesis of sphingolipid metabolism inhibitors in diverse species of the filamentous fungus Fusarium.</title>
        <authorList>
            <person name="Kim H.S."/>
            <person name="Lohmar J.M."/>
            <person name="Busman M."/>
            <person name="Brown D.W."/>
            <person name="Naumann T.A."/>
            <person name="Divon H.H."/>
            <person name="Lysoe E."/>
            <person name="Uhlig S."/>
            <person name="Proctor R.H."/>
        </authorList>
    </citation>
    <scope>NUCLEOTIDE SEQUENCE</scope>
    <source>
        <strain evidence="3">NRRL 45417</strain>
    </source>
</reference>
<keyword evidence="2" id="KW-0732">Signal</keyword>
<proteinExistence type="predicted"/>
<evidence type="ECO:0000256" key="1">
    <source>
        <dbReference type="SAM" id="Phobius"/>
    </source>
</evidence>
<evidence type="ECO:0000313" key="4">
    <source>
        <dbReference type="Proteomes" id="UP000604273"/>
    </source>
</evidence>
<feature type="transmembrane region" description="Helical" evidence="1">
    <location>
        <begin position="106"/>
        <end position="131"/>
    </location>
</feature>
<protein>
    <submittedName>
        <fullName evidence="3">Uncharacterized protein</fullName>
    </submittedName>
</protein>
<feature type="transmembrane region" description="Helical" evidence="1">
    <location>
        <begin position="493"/>
        <end position="512"/>
    </location>
</feature>
<dbReference type="OrthoDB" id="5342924at2759"/>
<organism evidence="3 4">
    <name type="scientific">Fusarium gaditjirri</name>
    <dbReference type="NCBI Taxonomy" id="282569"/>
    <lineage>
        <taxon>Eukaryota</taxon>
        <taxon>Fungi</taxon>
        <taxon>Dikarya</taxon>
        <taxon>Ascomycota</taxon>
        <taxon>Pezizomycotina</taxon>
        <taxon>Sordariomycetes</taxon>
        <taxon>Hypocreomycetidae</taxon>
        <taxon>Hypocreales</taxon>
        <taxon>Nectriaceae</taxon>
        <taxon>Fusarium</taxon>
        <taxon>Fusarium nisikadoi species complex</taxon>
    </lineage>
</organism>
<feature type="transmembrane region" description="Helical" evidence="1">
    <location>
        <begin position="66"/>
        <end position="86"/>
    </location>
</feature>
<feature type="chain" id="PRO_5034551987" evidence="2">
    <location>
        <begin position="24"/>
        <end position="596"/>
    </location>
</feature>